<gene>
    <name evidence="5" type="ORF">KB449_10220</name>
</gene>
<keyword evidence="6" id="KW-1185">Reference proteome</keyword>
<evidence type="ECO:0000259" key="4">
    <source>
        <dbReference type="PROSITE" id="PS51635"/>
    </source>
</evidence>
<evidence type="ECO:0000313" key="5">
    <source>
        <dbReference type="EMBL" id="MDI4645339.1"/>
    </source>
</evidence>
<dbReference type="CDD" id="cd07207">
    <property type="entry name" value="Pat_ExoU_VipD_like"/>
    <property type="match status" value="1"/>
</dbReference>
<keyword evidence="1 2" id="KW-0443">Lipid metabolism</keyword>
<reference evidence="5" key="1">
    <citation type="submission" date="2023-04" db="EMBL/GenBank/DDBJ databases">
        <title>Comparative genomic analysis of Cohnella hashimotonis sp. nov., isolated from the International Space Station.</title>
        <authorList>
            <person name="Venkateswaran K."/>
            <person name="Simpson A."/>
        </authorList>
    </citation>
    <scope>NUCLEOTIDE SEQUENCE</scope>
    <source>
        <strain evidence="5">F6_2S_P_1</strain>
    </source>
</reference>
<proteinExistence type="predicted"/>
<dbReference type="SUPFAM" id="SSF52151">
    <property type="entry name" value="FabD/lysophospholipase-like"/>
    <property type="match status" value="1"/>
</dbReference>
<protein>
    <submittedName>
        <fullName evidence="5">Patatin-like phospholipase family protein</fullName>
    </submittedName>
</protein>
<dbReference type="EMBL" id="JAGRPV010000001">
    <property type="protein sequence ID" value="MDI4645339.1"/>
    <property type="molecule type" value="Genomic_DNA"/>
</dbReference>
<feature type="short sequence motif" description="GXGXXG" evidence="2">
    <location>
        <begin position="12"/>
        <end position="17"/>
    </location>
</feature>
<accession>A0ABT6THB9</accession>
<dbReference type="PANTHER" id="PTHR46394">
    <property type="entry name" value="ANNEXIN"/>
    <property type="match status" value="1"/>
</dbReference>
<evidence type="ECO:0000256" key="1">
    <source>
        <dbReference type="ARBA" id="ARBA00023098"/>
    </source>
</evidence>
<evidence type="ECO:0000256" key="3">
    <source>
        <dbReference type="SAM" id="MobiDB-lite"/>
    </source>
</evidence>
<dbReference type="RefSeq" id="WP_282908279.1">
    <property type="nucleotide sequence ID" value="NZ_JAGRPV010000001.1"/>
</dbReference>
<dbReference type="Proteomes" id="UP001161691">
    <property type="component" value="Unassembled WGS sequence"/>
</dbReference>
<feature type="active site" description="Nucleophile" evidence="2">
    <location>
        <position position="41"/>
    </location>
</feature>
<evidence type="ECO:0000313" key="6">
    <source>
        <dbReference type="Proteomes" id="UP001161691"/>
    </source>
</evidence>
<feature type="active site" description="Proton acceptor" evidence="2">
    <location>
        <position position="203"/>
    </location>
</feature>
<dbReference type="PROSITE" id="PS51635">
    <property type="entry name" value="PNPLA"/>
    <property type="match status" value="1"/>
</dbReference>
<dbReference type="Gene3D" id="3.40.1090.10">
    <property type="entry name" value="Cytosolic phospholipase A2 catalytic domain"/>
    <property type="match status" value="2"/>
</dbReference>
<dbReference type="InterPro" id="IPR052580">
    <property type="entry name" value="Lipid_Hydrolase"/>
</dbReference>
<dbReference type="Pfam" id="PF01734">
    <property type="entry name" value="Patatin"/>
    <property type="match status" value="1"/>
</dbReference>
<dbReference type="PANTHER" id="PTHR46394:SF1">
    <property type="entry name" value="PNPLA DOMAIN-CONTAINING PROTEIN"/>
    <property type="match status" value="1"/>
</dbReference>
<keyword evidence="2" id="KW-0442">Lipid degradation</keyword>
<organism evidence="5 6">
    <name type="scientific">Cohnella hashimotonis</name>
    <dbReference type="NCBI Taxonomy" id="2826895"/>
    <lineage>
        <taxon>Bacteria</taxon>
        <taxon>Bacillati</taxon>
        <taxon>Bacillota</taxon>
        <taxon>Bacilli</taxon>
        <taxon>Bacillales</taxon>
        <taxon>Paenibacillaceae</taxon>
        <taxon>Cohnella</taxon>
    </lineage>
</organism>
<name>A0ABT6THB9_9BACL</name>
<sequence>MHLKMINAVFEGGGVKGISLAGAVKAAELNGYGFNQVAGTSAGSIVAALIAAGYNASEMKMIIDGTPFSAFLKRAPIFNVKLIGPAARLLMFKGLYSGDALEEWAEKLLAARGIRTFADLPPGRLRIVASDITNGKILVLPDDIADYGVDPRDLGVAQAIRMSVSIPYFFDPVIVRSAHAYRPFKRAKRHGKLLIGHGSYVVDGGLLSNFPLWLFEEPEAKGPLLPVVGFQMVGRPNPKGHRISGPFTMFYAMFETMLSAHDERYIEKNNRVRTIKIPTLGVRTTDFHLSEAQSESLYQSGLQAGSEFFHLFDYRTGMCPPDLPTTHPHSQTGTGSPKIKFGYVKPAERPNKKD</sequence>
<dbReference type="InterPro" id="IPR016035">
    <property type="entry name" value="Acyl_Trfase/lysoPLipase"/>
</dbReference>
<feature type="domain" description="PNPLA" evidence="4">
    <location>
        <begin position="8"/>
        <end position="216"/>
    </location>
</feature>
<feature type="region of interest" description="Disordered" evidence="3">
    <location>
        <begin position="322"/>
        <end position="354"/>
    </location>
</feature>
<keyword evidence="2" id="KW-0378">Hydrolase</keyword>
<evidence type="ECO:0000256" key="2">
    <source>
        <dbReference type="PROSITE-ProRule" id="PRU01161"/>
    </source>
</evidence>
<comment type="caution">
    <text evidence="5">The sequence shown here is derived from an EMBL/GenBank/DDBJ whole genome shotgun (WGS) entry which is preliminary data.</text>
</comment>
<feature type="short sequence motif" description="DGA/G" evidence="2">
    <location>
        <begin position="203"/>
        <end position="205"/>
    </location>
</feature>
<feature type="short sequence motif" description="GXSXG" evidence="2">
    <location>
        <begin position="39"/>
        <end position="43"/>
    </location>
</feature>
<dbReference type="InterPro" id="IPR002641">
    <property type="entry name" value="PNPLA_dom"/>
</dbReference>